<gene>
    <name evidence="2" type="ORF">SFRICE_005785</name>
</gene>
<organism evidence="2">
    <name type="scientific">Spodoptera frugiperda</name>
    <name type="common">Fall armyworm</name>
    <dbReference type="NCBI Taxonomy" id="7108"/>
    <lineage>
        <taxon>Eukaryota</taxon>
        <taxon>Metazoa</taxon>
        <taxon>Ecdysozoa</taxon>
        <taxon>Arthropoda</taxon>
        <taxon>Hexapoda</taxon>
        <taxon>Insecta</taxon>
        <taxon>Pterygota</taxon>
        <taxon>Neoptera</taxon>
        <taxon>Endopterygota</taxon>
        <taxon>Lepidoptera</taxon>
        <taxon>Glossata</taxon>
        <taxon>Ditrysia</taxon>
        <taxon>Noctuoidea</taxon>
        <taxon>Noctuidae</taxon>
        <taxon>Amphipyrinae</taxon>
        <taxon>Spodoptera</taxon>
    </lineage>
</organism>
<feature type="compositionally biased region" description="Polar residues" evidence="1">
    <location>
        <begin position="156"/>
        <end position="165"/>
    </location>
</feature>
<feature type="region of interest" description="Disordered" evidence="1">
    <location>
        <begin position="128"/>
        <end position="179"/>
    </location>
</feature>
<feature type="compositionally biased region" description="Low complexity" evidence="1">
    <location>
        <begin position="166"/>
        <end position="179"/>
    </location>
</feature>
<feature type="compositionally biased region" description="Low complexity" evidence="1">
    <location>
        <begin position="134"/>
        <end position="153"/>
    </location>
</feature>
<proteinExistence type="predicted"/>
<evidence type="ECO:0000256" key="1">
    <source>
        <dbReference type="SAM" id="MobiDB-lite"/>
    </source>
</evidence>
<accession>A0A2H1WLA6</accession>
<sequence>MFVNAPATQEEILMWGNVFFFKKISTNERCKQEGGARDIFHNIYICKQHVIACIGYTTGFGAINSLCGAGGSITGGLIAGASIGYNCGIPNCNPTSASQCPDGSSLTQPSIIPFTNAGAASPVNVNSLAPASAPPSDNSTSSPVNVTSVSPDPASSPVNMTSVNGTSYNSTSPSNNTSA</sequence>
<name>A0A2H1WLA6_SPOFR</name>
<protein>
    <submittedName>
        <fullName evidence="2">SFRICE_005785</fullName>
    </submittedName>
</protein>
<evidence type="ECO:0000313" key="2">
    <source>
        <dbReference type="EMBL" id="SOQ53863.1"/>
    </source>
</evidence>
<dbReference type="AlphaFoldDB" id="A0A2H1WLA6"/>
<reference evidence="2" key="1">
    <citation type="submission" date="2016-07" db="EMBL/GenBank/DDBJ databases">
        <authorList>
            <person name="Bretaudeau A."/>
        </authorList>
    </citation>
    <scope>NUCLEOTIDE SEQUENCE</scope>
    <source>
        <strain evidence="2">Rice</strain>
        <tissue evidence="2">Whole body</tissue>
    </source>
</reference>
<dbReference type="EMBL" id="ODYU01009435">
    <property type="protein sequence ID" value="SOQ53863.1"/>
    <property type="molecule type" value="Genomic_DNA"/>
</dbReference>